<feature type="short sequence motif" description="'KMSKS' region" evidence="10">
    <location>
        <begin position="287"/>
        <end position="291"/>
    </location>
</feature>
<name>A0ABY2BGM1_9ACTN</name>
<dbReference type="InterPro" id="IPR024909">
    <property type="entry name" value="Cys-tRNA/MSH_ligase"/>
</dbReference>
<dbReference type="EC" id="6.3.1.13" evidence="10"/>
<evidence type="ECO:0000256" key="9">
    <source>
        <dbReference type="ARBA" id="ARBA00048350"/>
    </source>
</evidence>
<evidence type="ECO:0000256" key="1">
    <source>
        <dbReference type="ARBA" id="ARBA00003679"/>
    </source>
</evidence>
<dbReference type="Gene3D" id="1.20.120.640">
    <property type="entry name" value="Anticodon-binding domain of a subclass of class I aminoacyl-tRNA synthetases"/>
    <property type="match status" value="1"/>
</dbReference>
<feature type="binding site" evidence="10">
    <location>
        <begin position="83"/>
        <end position="85"/>
    </location>
    <ligand>
        <name>L-cysteinyl-5'-AMP</name>
        <dbReference type="ChEBI" id="CHEBI:144924"/>
    </ligand>
</feature>
<evidence type="ECO:0000256" key="8">
    <source>
        <dbReference type="ARBA" id="ARBA00022840"/>
    </source>
</evidence>
<dbReference type="CDD" id="cd00672">
    <property type="entry name" value="CysRS_core"/>
    <property type="match status" value="1"/>
</dbReference>
<feature type="binding site" evidence="10">
    <location>
        <position position="225"/>
    </location>
    <ligand>
        <name>L-cysteinyl-5'-AMP</name>
        <dbReference type="ChEBI" id="CHEBI:144924"/>
    </ligand>
</feature>
<dbReference type="EMBL" id="SLWM01000010">
    <property type="protein sequence ID" value="TCO19578.1"/>
    <property type="molecule type" value="Genomic_DNA"/>
</dbReference>
<dbReference type="InterPro" id="IPR017812">
    <property type="entry name" value="Mycothiol_ligase_MshC"/>
</dbReference>
<dbReference type="SUPFAM" id="SSF52374">
    <property type="entry name" value="Nucleotidylyl transferase"/>
    <property type="match status" value="1"/>
</dbReference>
<keyword evidence="5 10" id="KW-0479">Metal-binding</keyword>
<keyword evidence="4 10" id="KW-0436">Ligase</keyword>
<evidence type="ECO:0000256" key="5">
    <source>
        <dbReference type="ARBA" id="ARBA00022723"/>
    </source>
</evidence>
<comment type="similarity">
    <text evidence="2 10">Belongs to the class-I aminoacyl-tRNA synthetase family. MshC subfamily.</text>
</comment>
<keyword evidence="8 10" id="KW-0067">ATP-binding</keyword>
<feature type="short sequence motif" description="'ERGGDP' region" evidence="10">
    <location>
        <begin position="185"/>
        <end position="190"/>
    </location>
</feature>
<dbReference type="NCBIfam" id="TIGR03447">
    <property type="entry name" value="mycothiol_MshC"/>
    <property type="match status" value="1"/>
</dbReference>
<protein>
    <recommendedName>
        <fullName evidence="10">L-cysteine:1D-myo-inositol 2-amino-2-deoxy-alpha-D-glucopyranoside ligase</fullName>
        <shortName evidence="10">L-Cys:GlcN-Ins ligase</shortName>
        <ecNumber evidence="10">6.3.1.13</ecNumber>
    </recommendedName>
    <alternativeName>
        <fullName evidence="10">Mycothiol ligase</fullName>
        <shortName evidence="10">MSH ligase</shortName>
    </alternativeName>
</protein>
<comment type="caution">
    <text evidence="12">The sequence shown here is derived from an EMBL/GenBank/DDBJ whole genome shotgun (WGS) entry which is preliminary data.</text>
</comment>
<evidence type="ECO:0000256" key="7">
    <source>
        <dbReference type="ARBA" id="ARBA00022833"/>
    </source>
</evidence>
<evidence type="ECO:0000256" key="3">
    <source>
        <dbReference type="ARBA" id="ARBA00011245"/>
    </source>
</evidence>
<dbReference type="PANTHER" id="PTHR10890">
    <property type="entry name" value="CYSTEINYL-TRNA SYNTHETASE"/>
    <property type="match status" value="1"/>
</dbReference>
<evidence type="ECO:0000256" key="2">
    <source>
        <dbReference type="ARBA" id="ARBA00007723"/>
    </source>
</evidence>
<feature type="binding site" evidence="10">
    <location>
        <position position="229"/>
    </location>
    <ligand>
        <name>Zn(2+)</name>
        <dbReference type="ChEBI" id="CHEBI:29105"/>
    </ligand>
</feature>
<feature type="binding site" evidence="10">
    <location>
        <begin position="45"/>
        <end position="48"/>
    </location>
    <ligand>
        <name>L-cysteinyl-5'-AMP</name>
        <dbReference type="ChEBI" id="CHEBI:144924"/>
    </ligand>
</feature>
<dbReference type="Gene3D" id="3.40.50.620">
    <property type="entry name" value="HUPs"/>
    <property type="match status" value="1"/>
</dbReference>
<gene>
    <name evidence="10" type="primary">mshC</name>
    <name evidence="12" type="ORF">EV644_110228</name>
</gene>
<proteinExistence type="inferred from homology"/>
<feature type="binding site" evidence="10">
    <location>
        <position position="45"/>
    </location>
    <ligand>
        <name>Zn(2+)</name>
        <dbReference type="ChEBI" id="CHEBI:29105"/>
    </ligand>
</feature>
<dbReference type="InterPro" id="IPR032678">
    <property type="entry name" value="tRNA-synt_1_cat_dom"/>
</dbReference>
<dbReference type="HAMAP" id="MF_01697">
    <property type="entry name" value="MshC"/>
    <property type="match status" value="1"/>
</dbReference>
<evidence type="ECO:0000256" key="10">
    <source>
        <dbReference type="HAMAP-Rule" id="MF_01697"/>
    </source>
</evidence>
<dbReference type="InterPro" id="IPR014729">
    <property type="entry name" value="Rossmann-like_a/b/a_fold"/>
</dbReference>
<evidence type="ECO:0000313" key="12">
    <source>
        <dbReference type="EMBL" id="TCO19578.1"/>
    </source>
</evidence>
<dbReference type="PANTHER" id="PTHR10890:SF3">
    <property type="entry name" value="CYSTEINE--TRNA LIGASE, CYTOPLASMIC"/>
    <property type="match status" value="1"/>
</dbReference>
<comment type="catalytic activity">
    <reaction evidence="9 10">
        <text>1D-myo-inositol 2-amino-2-deoxy-alpha-D-glucopyranoside + L-cysteine + ATP = 1D-myo-inositol 2-(L-cysteinylamino)-2-deoxy-alpha-D-glucopyranoside + AMP + diphosphate + H(+)</text>
        <dbReference type="Rhea" id="RHEA:26176"/>
        <dbReference type="ChEBI" id="CHEBI:15378"/>
        <dbReference type="ChEBI" id="CHEBI:30616"/>
        <dbReference type="ChEBI" id="CHEBI:33019"/>
        <dbReference type="ChEBI" id="CHEBI:35235"/>
        <dbReference type="ChEBI" id="CHEBI:58886"/>
        <dbReference type="ChEBI" id="CHEBI:58887"/>
        <dbReference type="ChEBI" id="CHEBI:456215"/>
        <dbReference type="EC" id="6.3.1.13"/>
    </reaction>
</comment>
<evidence type="ECO:0000256" key="6">
    <source>
        <dbReference type="ARBA" id="ARBA00022741"/>
    </source>
</evidence>
<keyword evidence="13" id="KW-1185">Reference proteome</keyword>
<keyword evidence="6 10" id="KW-0547">Nucleotide-binding</keyword>
<dbReference type="PRINTS" id="PR00983">
    <property type="entry name" value="TRNASYNTHCYS"/>
</dbReference>
<evidence type="ECO:0000313" key="13">
    <source>
        <dbReference type="Proteomes" id="UP000295818"/>
    </source>
</evidence>
<feature type="binding site" evidence="10">
    <location>
        <position position="281"/>
    </location>
    <ligand>
        <name>L-cysteinyl-5'-AMP</name>
        <dbReference type="ChEBI" id="CHEBI:144924"/>
    </ligand>
</feature>
<feature type="domain" description="tRNA synthetases class I catalytic" evidence="11">
    <location>
        <begin position="39"/>
        <end position="335"/>
    </location>
</feature>
<comment type="function">
    <text evidence="1 10">Catalyzes the ATP-dependent condensation of GlcN-Ins and L-cysteine to form L-Cys-GlcN-Ins.</text>
</comment>
<dbReference type="GO" id="GO:0016874">
    <property type="term" value="F:ligase activity"/>
    <property type="evidence" value="ECO:0007669"/>
    <property type="project" value="UniProtKB-KW"/>
</dbReference>
<evidence type="ECO:0000256" key="4">
    <source>
        <dbReference type="ARBA" id="ARBA00022598"/>
    </source>
</evidence>
<accession>A0ABY2BGM1</accession>
<comment type="cofactor">
    <cofactor evidence="10">
        <name>Zn(2+)</name>
        <dbReference type="ChEBI" id="CHEBI:29105"/>
    </cofactor>
    <text evidence="10">Binds 1 zinc ion per subunit.</text>
</comment>
<feature type="binding site" evidence="10">
    <location>
        <position position="60"/>
    </location>
    <ligand>
        <name>L-cysteinyl-5'-AMP</name>
        <dbReference type="ChEBI" id="CHEBI:144924"/>
    </ligand>
</feature>
<dbReference type="Pfam" id="PF01406">
    <property type="entry name" value="tRNA-synt_1e"/>
    <property type="match status" value="1"/>
</dbReference>
<keyword evidence="7 10" id="KW-0862">Zinc</keyword>
<dbReference type="Proteomes" id="UP000295818">
    <property type="component" value="Unassembled WGS sequence"/>
</dbReference>
<feature type="binding site" evidence="10">
    <location>
        <position position="254"/>
    </location>
    <ligand>
        <name>Zn(2+)</name>
        <dbReference type="ChEBI" id="CHEBI:29105"/>
    </ligand>
</feature>
<dbReference type="RefSeq" id="WP_132191319.1">
    <property type="nucleotide sequence ID" value="NZ_SLWM01000010.1"/>
</dbReference>
<comment type="subunit">
    <text evidence="3 10">Monomer.</text>
</comment>
<feature type="binding site" evidence="10">
    <location>
        <begin position="247"/>
        <end position="249"/>
    </location>
    <ligand>
        <name>L-cysteinyl-5'-AMP</name>
        <dbReference type="ChEBI" id="CHEBI:144924"/>
    </ligand>
</feature>
<feature type="short sequence motif" description="'HIGH' region" evidence="10">
    <location>
        <begin position="47"/>
        <end position="57"/>
    </location>
</feature>
<sequence>MQAWTKPEIPVVPGPARRLRLYDTASAGPVEVPPGPDGPARMYVCGITPYDATHMGHAATYVTFDLINRLWRDAGYEVHYTQNITDVDDPLLERATATGVEWTDLAAREIQLFRDDMTALRVIPPQEYVGVVESIPLVVDQIAELQQAGAVYSVDGDLYFAVKADPAFGSVSNYDADTMRELFAERGGDPEREGKRDPLDALLWLHERPGEPAWDSKLGRGRPGWHIECSAIALKYLGMTIDVQGGGSDLIFPHHEMSASQAQCATGKHPFARAYVHQAMVGLDGEKMSKSKGNLVLVSKERQAGTDPMAIRLALLAHHYRTDWFWTESDLLAAQERLDVWRGAITRGSGPDGAAAVDALRAALTNDLDTVAALAAIDQWSETNGDDTTAPALVAEALDALLGIKL</sequence>
<organism evidence="12 13">
    <name type="scientific">Kribbella orskensis</name>
    <dbReference type="NCBI Taxonomy" id="2512216"/>
    <lineage>
        <taxon>Bacteria</taxon>
        <taxon>Bacillati</taxon>
        <taxon>Actinomycetota</taxon>
        <taxon>Actinomycetes</taxon>
        <taxon>Propionibacteriales</taxon>
        <taxon>Kribbellaceae</taxon>
        <taxon>Kribbella</taxon>
    </lineage>
</organism>
<evidence type="ECO:0000259" key="11">
    <source>
        <dbReference type="Pfam" id="PF01406"/>
    </source>
</evidence>
<reference evidence="12 13" key="1">
    <citation type="journal article" date="2015" name="Stand. Genomic Sci.">
        <title>Genomic Encyclopedia of Bacterial and Archaeal Type Strains, Phase III: the genomes of soil and plant-associated and newly described type strains.</title>
        <authorList>
            <person name="Whitman W.B."/>
            <person name="Woyke T."/>
            <person name="Klenk H.P."/>
            <person name="Zhou Y."/>
            <person name="Lilburn T.G."/>
            <person name="Beck B.J."/>
            <person name="De Vos P."/>
            <person name="Vandamme P."/>
            <person name="Eisen J.A."/>
            <person name="Garrity G."/>
            <person name="Hugenholtz P."/>
            <person name="Kyrpides N.C."/>
        </authorList>
    </citation>
    <scope>NUCLEOTIDE SEQUENCE [LARGE SCALE GENOMIC DNA]</scope>
    <source>
        <strain evidence="12 13">VKM Ac-2538</strain>
    </source>
</reference>